<gene>
    <name evidence="1" type="ORF">NLS_LOCUS6393</name>
</gene>
<protein>
    <submittedName>
        <fullName evidence="1">Uncharacterized protein</fullName>
    </submittedName>
</protein>
<accession>A0A3P6TKI1</accession>
<dbReference type="Proteomes" id="UP000277928">
    <property type="component" value="Unassembled WGS sequence"/>
</dbReference>
<evidence type="ECO:0000313" key="2">
    <source>
        <dbReference type="Proteomes" id="UP000277928"/>
    </source>
</evidence>
<keyword evidence="2" id="KW-1185">Reference proteome</keyword>
<proteinExistence type="predicted"/>
<evidence type="ECO:0000313" key="1">
    <source>
        <dbReference type="EMBL" id="VDK83849.1"/>
    </source>
</evidence>
<reference evidence="1 2" key="1">
    <citation type="submission" date="2018-08" db="EMBL/GenBank/DDBJ databases">
        <authorList>
            <person name="Laetsch R D."/>
            <person name="Stevens L."/>
            <person name="Kumar S."/>
            <person name="Blaxter L. M."/>
        </authorList>
    </citation>
    <scope>NUCLEOTIDE SEQUENCE [LARGE SCALE GENOMIC DNA]</scope>
</reference>
<dbReference type="EMBL" id="UYRX01000559">
    <property type="protein sequence ID" value="VDK83849.1"/>
    <property type="molecule type" value="Genomic_DNA"/>
</dbReference>
<name>A0A3P6TKI1_LITSI</name>
<organism evidence="1 2">
    <name type="scientific">Litomosoides sigmodontis</name>
    <name type="common">Filarial nematode worm</name>
    <dbReference type="NCBI Taxonomy" id="42156"/>
    <lineage>
        <taxon>Eukaryota</taxon>
        <taxon>Metazoa</taxon>
        <taxon>Ecdysozoa</taxon>
        <taxon>Nematoda</taxon>
        <taxon>Chromadorea</taxon>
        <taxon>Rhabditida</taxon>
        <taxon>Spirurina</taxon>
        <taxon>Spiruromorpha</taxon>
        <taxon>Filarioidea</taxon>
        <taxon>Onchocercidae</taxon>
        <taxon>Litomosoides</taxon>
    </lineage>
</organism>
<sequence>MDYDTISVNEQSYESANAYDYPDRNDYPDTTFETYQATNETDHATEAVQDQQRRDSWKLGDFGAMVDAFMNDIDEEYDYIGSDEFIITGNDSE</sequence>
<dbReference type="AlphaFoldDB" id="A0A3P6TKI1"/>